<feature type="binding site" evidence="6">
    <location>
        <begin position="107"/>
        <end position="109"/>
    </location>
    <ligand>
        <name>ATP</name>
        <dbReference type="ChEBI" id="CHEBI:30616"/>
    </ligand>
</feature>
<dbReference type="NCBIfam" id="NF006828">
    <property type="entry name" value="PRK09350.1"/>
    <property type="match status" value="1"/>
</dbReference>
<dbReference type="Proteomes" id="UP000036850">
    <property type="component" value="Unassembled WGS sequence"/>
</dbReference>
<evidence type="ECO:0000313" key="9">
    <source>
        <dbReference type="EMBL" id="KNC66951.1"/>
    </source>
</evidence>
<evidence type="ECO:0000313" key="10">
    <source>
        <dbReference type="Proteomes" id="UP000036850"/>
    </source>
</evidence>
<dbReference type="RefSeq" id="WP_049864990.1">
    <property type="nucleotide sequence ID" value="NZ_CP013611.1"/>
</dbReference>
<organism evidence="9 10">
    <name type="scientific">Pseudoalteromonas rubra</name>
    <dbReference type="NCBI Taxonomy" id="43658"/>
    <lineage>
        <taxon>Bacteria</taxon>
        <taxon>Pseudomonadati</taxon>
        <taxon>Pseudomonadota</taxon>
        <taxon>Gammaproteobacteria</taxon>
        <taxon>Alteromonadales</taxon>
        <taxon>Pseudoalteromonadaceae</taxon>
        <taxon>Pseudoalteromonas</taxon>
    </lineage>
</organism>
<comment type="catalytic activity">
    <reaction evidence="5">
        <text>D-beta-lysine + L-lysyl-[protein] + ATP = N(6)-((3R)-3,6-diaminohexanoyl)-L-lysyl-[protein] + AMP + diphosphate + H(+)</text>
        <dbReference type="Rhea" id="RHEA:83435"/>
        <dbReference type="Rhea" id="RHEA-COMP:9752"/>
        <dbReference type="Rhea" id="RHEA-COMP:20131"/>
        <dbReference type="ChEBI" id="CHEBI:15378"/>
        <dbReference type="ChEBI" id="CHEBI:29969"/>
        <dbReference type="ChEBI" id="CHEBI:30616"/>
        <dbReference type="ChEBI" id="CHEBI:33019"/>
        <dbReference type="ChEBI" id="CHEBI:84138"/>
        <dbReference type="ChEBI" id="CHEBI:156053"/>
        <dbReference type="ChEBI" id="CHEBI:456215"/>
    </reaction>
    <physiologicalReaction direction="left-to-right" evidence="5">
        <dbReference type="Rhea" id="RHEA:83436"/>
    </physiologicalReaction>
</comment>
<dbReference type="NCBIfam" id="TIGR00462">
    <property type="entry name" value="genX"/>
    <property type="match status" value="1"/>
</dbReference>
<dbReference type="OrthoDB" id="9802326at2"/>
<dbReference type="Pfam" id="PF00152">
    <property type="entry name" value="tRNA-synt_2"/>
    <property type="match status" value="1"/>
</dbReference>
<evidence type="ECO:0000256" key="3">
    <source>
        <dbReference type="ARBA" id="ARBA00022741"/>
    </source>
</evidence>
<dbReference type="PANTHER" id="PTHR42918:SF6">
    <property type="entry name" value="ELONGATION FACTOR P--(R)-BETA-LYSINE LIGASE"/>
    <property type="match status" value="1"/>
</dbReference>
<dbReference type="KEGG" id="prr:AT705_10315"/>
<gene>
    <name evidence="6" type="primary">epmA</name>
    <name evidence="9" type="ORF">AC626_13870</name>
    <name evidence="8" type="ORF">AT705_10315</name>
</gene>
<dbReference type="InterPro" id="IPR004525">
    <property type="entry name" value="EpmA"/>
</dbReference>
<feature type="binding site" evidence="6">
    <location>
        <begin position="83"/>
        <end position="85"/>
    </location>
    <ligand>
        <name>substrate</name>
    </ligand>
</feature>
<dbReference type="InterPro" id="IPR045864">
    <property type="entry name" value="aa-tRNA-synth_II/BPL/LPL"/>
</dbReference>
<dbReference type="Gene3D" id="3.30.930.10">
    <property type="entry name" value="Bira Bifunctional Protein, Domain 2"/>
    <property type="match status" value="1"/>
</dbReference>
<evidence type="ECO:0000256" key="2">
    <source>
        <dbReference type="ARBA" id="ARBA00022598"/>
    </source>
</evidence>
<dbReference type="InterPro" id="IPR004364">
    <property type="entry name" value="Aa-tRNA-synt_II"/>
</dbReference>
<dbReference type="GO" id="GO:0016880">
    <property type="term" value="F:acid-ammonia (or amide) ligase activity"/>
    <property type="evidence" value="ECO:0007669"/>
    <property type="project" value="UniProtKB-UniRule"/>
</dbReference>
<comment type="similarity">
    <text evidence="6">Belongs to the class-II aminoacyl-tRNA synthetase family. EpmA subfamily.</text>
</comment>
<feature type="binding site" evidence="6">
    <location>
        <position position="116"/>
    </location>
    <ligand>
        <name>ATP</name>
        <dbReference type="ChEBI" id="CHEBI:30616"/>
    </ligand>
</feature>
<dbReference type="PRINTS" id="PR00982">
    <property type="entry name" value="TRNASYNTHLYS"/>
</dbReference>
<name>A0A0L0ERC1_9GAMM</name>
<dbReference type="SUPFAM" id="SSF55681">
    <property type="entry name" value="Class II aaRS and biotin synthetases"/>
    <property type="match status" value="1"/>
</dbReference>
<dbReference type="GO" id="GO:0006430">
    <property type="term" value="P:lysyl-tRNA aminoacylation"/>
    <property type="evidence" value="ECO:0007669"/>
    <property type="project" value="InterPro"/>
</dbReference>
<reference evidence="10" key="1">
    <citation type="submission" date="2015-07" db="EMBL/GenBank/DDBJ databases">
        <title>Draft genome sequence of a Pseudoalteromonas rubra strain, OCN096, isolated from Kaneohe Bay, Oahu, Hawaii.</title>
        <authorList>
            <person name="Beurmann S."/>
            <person name="Ushijima B."/>
            <person name="Belcaid M."/>
            <person name="Callahan S.M."/>
            <person name="Aeby G.S."/>
        </authorList>
    </citation>
    <scope>NUCLEOTIDE SEQUENCE [LARGE SCALE GENOMIC DNA]</scope>
    <source>
        <strain evidence="10">OCN096</strain>
    </source>
</reference>
<dbReference type="GO" id="GO:0000049">
    <property type="term" value="F:tRNA binding"/>
    <property type="evidence" value="ECO:0007669"/>
    <property type="project" value="TreeGrafter"/>
</dbReference>
<evidence type="ECO:0000256" key="1">
    <source>
        <dbReference type="ARBA" id="ARBA00011738"/>
    </source>
</evidence>
<feature type="binding site" evidence="6">
    <location>
        <position position="258"/>
    </location>
    <ligand>
        <name>substrate</name>
    </ligand>
</feature>
<dbReference type="PANTHER" id="PTHR42918">
    <property type="entry name" value="LYSYL-TRNA SYNTHETASE"/>
    <property type="match status" value="1"/>
</dbReference>
<feature type="binding site" evidence="6">
    <location>
        <position position="125"/>
    </location>
    <ligand>
        <name>substrate</name>
    </ligand>
</feature>
<sequence>MSHSAPDPASDIVWAPSASIDTLRQRAGILAKIRTFFAEREVLEVETPSLSQASVTDVHLASFATTFVGPGHATGTPLYLQTSPEFAMKRLLAAGSGAIYQIGKAFRNEESGRHHNPEFTMLEWYRPGFDEFALMAEVNDLMQAILDCPEAESLSYQQAFITHLGLDPLSASMEELRQLASQRGHAHVAEQEQHRDTLLQLLFCMEIEPLIGQQAPCFVYHFPASQAALAQLNDKDPRVAGRFELYYRGMELANGFNELTDDVEQSARFDEDNAQRIAMGLAPVAKDPRFLAALAQGLPACAGVALGVDRLVMLATGKKQLKEVIAFDVDRA</sequence>
<dbReference type="AlphaFoldDB" id="A0A0L0ERC1"/>
<proteinExistence type="inferred from homology"/>
<keyword evidence="2 6" id="KW-0436">Ligase</keyword>
<dbReference type="GO" id="GO:0004824">
    <property type="term" value="F:lysine-tRNA ligase activity"/>
    <property type="evidence" value="ECO:0007669"/>
    <property type="project" value="InterPro"/>
</dbReference>
<dbReference type="Proteomes" id="UP000069015">
    <property type="component" value="Chromosome 1"/>
</dbReference>
<protein>
    <recommendedName>
        <fullName evidence="6">Elongation factor P--(R)-beta-lysine ligase</fullName>
        <shortName evidence="6">EF-P--(R)-beta-lysine ligase</shortName>
        <ecNumber evidence="6">6.3.2.-</ecNumber>
    </recommendedName>
    <alternativeName>
        <fullName evidence="6">EF-P post-translational modification enzyme A</fullName>
    </alternativeName>
    <alternativeName>
        <fullName evidence="6">EF-P-lysine lysyltransferase</fullName>
    </alternativeName>
</protein>
<dbReference type="EC" id="6.3.2.-" evidence="6"/>
<dbReference type="GO" id="GO:0005524">
    <property type="term" value="F:ATP binding"/>
    <property type="evidence" value="ECO:0007669"/>
    <property type="project" value="UniProtKB-UniRule"/>
</dbReference>
<evidence type="ECO:0000313" key="11">
    <source>
        <dbReference type="Proteomes" id="UP000069015"/>
    </source>
</evidence>
<reference evidence="9" key="2">
    <citation type="submission" date="2015-07" db="EMBL/GenBank/DDBJ databases">
        <title>MeaNS - Measles Nucleotide Surveillance Program.</title>
        <authorList>
            <person name="Tran T."/>
            <person name="Druce J."/>
        </authorList>
    </citation>
    <scope>NUCLEOTIDE SEQUENCE</scope>
    <source>
        <strain evidence="9">OCN096</strain>
    </source>
</reference>
<evidence type="ECO:0000313" key="8">
    <source>
        <dbReference type="EMBL" id="ALU43301.1"/>
    </source>
</evidence>
<dbReference type="EMBL" id="CP013611">
    <property type="protein sequence ID" value="ALU43301.1"/>
    <property type="molecule type" value="Genomic_DNA"/>
</dbReference>
<feature type="binding site" evidence="6">
    <location>
        <position position="307"/>
    </location>
    <ligand>
        <name>ATP</name>
        <dbReference type="ChEBI" id="CHEBI:30616"/>
    </ligand>
</feature>
<dbReference type="GO" id="GO:0005829">
    <property type="term" value="C:cytosol"/>
    <property type="evidence" value="ECO:0007669"/>
    <property type="project" value="TreeGrafter"/>
</dbReference>
<evidence type="ECO:0000256" key="5">
    <source>
        <dbReference type="ARBA" id="ARBA00052794"/>
    </source>
</evidence>
<keyword evidence="4 6" id="KW-0067">ATP-binding</keyword>
<comment type="function">
    <text evidence="6">With EpmB is involved in the beta-lysylation step of the post-translational modification of translation elongation factor P (EF-P). Catalyzes the ATP-dependent activation of (R)-beta-lysine produced by EpmB, forming a lysyl-adenylate, from which the beta-lysyl moiety is then transferred to the epsilon-amino group of a conserved specific lysine residue in EF-P.</text>
</comment>
<evidence type="ECO:0000256" key="6">
    <source>
        <dbReference type="HAMAP-Rule" id="MF_00174"/>
    </source>
</evidence>
<dbReference type="HAMAP" id="MF_00174">
    <property type="entry name" value="EF_P_modif_A"/>
    <property type="match status" value="1"/>
</dbReference>
<evidence type="ECO:0000259" key="7">
    <source>
        <dbReference type="PROSITE" id="PS50862"/>
    </source>
</evidence>
<keyword evidence="3 6" id="KW-0547">Nucleotide-binding</keyword>
<accession>A0A0L0ERC1</accession>
<feature type="domain" description="Aminoacyl-transfer RNA synthetases class-II family profile" evidence="7">
    <location>
        <begin position="23"/>
        <end position="332"/>
    </location>
</feature>
<reference evidence="8 11" key="3">
    <citation type="submission" date="2015-12" db="EMBL/GenBank/DDBJ databases">
        <title>Complete genome sequence of Pseudoalteromonas rubra SCSIO 6842, harboring a conjugative plasmid.</title>
        <authorList>
            <person name="Li B."/>
            <person name="Wang X."/>
        </authorList>
    </citation>
    <scope>NUCLEOTIDE SEQUENCE [LARGE SCALE GENOMIC DNA]</scope>
    <source>
        <strain evidence="8 11">SCSIO 6842</strain>
    </source>
</reference>
<comment type="subunit">
    <text evidence="1 6">Homodimer.</text>
</comment>
<evidence type="ECO:0000256" key="4">
    <source>
        <dbReference type="ARBA" id="ARBA00022840"/>
    </source>
</evidence>
<dbReference type="PATRIC" id="fig|43658.6.peg.1048"/>
<feature type="binding site" evidence="6">
    <location>
        <begin position="251"/>
        <end position="252"/>
    </location>
    <ligand>
        <name>ATP</name>
        <dbReference type="ChEBI" id="CHEBI:30616"/>
    </ligand>
</feature>
<dbReference type="EMBL" id="LFZX01000105">
    <property type="protein sequence ID" value="KNC66951.1"/>
    <property type="molecule type" value="Genomic_DNA"/>
</dbReference>
<dbReference type="PROSITE" id="PS50862">
    <property type="entry name" value="AA_TRNA_LIGASE_II"/>
    <property type="match status" value="1"/>
</dbReference>
<dbReference type="FunFam" id="3.30.930.10:FF:000017">
    <property type="entry name" value="Elongation factor P--(R)-beta-lysine ligase"/>
    <property type="match status" value="1"/>
</dbReference>
<dbReference type="InterPro" id="IPR006195">
    <property type="entry name" value="aa-tRNA-synth_II"/>
</dbReference>
<dbReference type="InterPro" id="IPR018149">
    <property type="entry name" value="Lys-tRNA-synth_II_C"/>
</dbReference>